<dbReference type="GO" id="GO:0006412">
    <property type="term" value="P:translation"/>
    <property type="evidence" value="ECO:0007669"/>
    <property type="project" value="InterPro"/>
</dbReference>
<proteinExistence type="inferred from homology"/>
<evidence type="ECO:0000256" key="3">
    <source>
        <dbReference type="ARBA" id="ARBA00023274"/>
    </source>
</evidence>
<evidence type="ECO:0000313" key="5">
    <source>
        <dbReference type="EMBL" id="PIZ42949.1"/>
    </source>
</evidence>
<comment type="similarity">
    <text evidence="1">Belongs to the universal ribosomal protein uL23 family.</text>
</comment>
<reference evidence="6" key="1">
    <citation type="submission" date="2017-09" db="EMBL/GenBank/DDBJ databases">
        <title>Depth-based differentiation of microbial function through sediment-hosted aquifers and enrichment of novel symbionts in the deep terrestrial subsurface.</title>
        <authorList>
            <person name="Probst A.J."/>
            <person name="Ladd B."/>
            <person name="Jarett J.K."/>
            <person name="Geller-Mcgrath D.E."/>
            <person name="Sieber C.M.K."/>
            <person name="Emerson J.B."/>
            <person name="Anantharaman K."/>
            <person name="Thomas B.C."/>
            <person name="Malmstrom R."/>
            <person name="Stieglmeier M."/>
            <person name="Klingl A."/>
            <person name="Woyke T."/>
            <person name="Ryan C.M."/>
            <person name="Banfield J.F."/>
        </authorList>
    </citation>
    <scope>NUCLEOTIDE SEQUENCE [LARGE SCALE GENOMIC DNA]</scope>
</reference>
<keyword evidence="3" id="KW-0687">Ribonucleoprotein</keyword>
<dbReference type="EMBL" id="PFNK01000064">
    <property type="protein sequence ID" value="PIZ42949.1"/>
    <property type="molecule type" value="Genomic_DNA"/>
</dbReference>
<dbReference type="InterPro" id="IPR013025">
    <property type="entry name" value="Ribosomal_uL23-like"/>
</dbReference>
<evidence type="ECO:0000256" key="2">
    <source>
        <dbReference type="ARBA" id="ARBA00022980"/>
    </source>
</evidence>
<dbReference type="GO" id="GO:0003735">
    <property type="term" value="F:structural constituent of ribosome"/>
    <property type="evidence" value="ECO:0007669"/>
    <property type="project" value="InterPro"/>
</dbReference>
<dbReference type="GO" id="GO:1990904">
    <property type="term" value="C:ribonucleoprotein complex"/>
    <property type="evidence" value="ECO:0007669"/>
    <property type="project" value="UniProtKB-KW"/>
</dbReference>
<dbReference type="InterPro" id="IPR012677">
    <property type="entry name" value="Nucleotide-bd_a/b_plait_sf"/>
</dbReference>
<dbReference type="GO" id="GO:0005840">
    <property type="term" value="C:ribosome"/>
    <property type="evidence" value="ECO:0007669"/>
    <property type="project" value="UniProtKB-KW"/>
</dbReference>
<dbReference type="Gene3D" id="3.30.70.330">
    <property type="match status" value="1"/>
</dbReference>
<comment type="caution">
    <text evidence="5">The sequence shown here is derived from an EMBL/GenBank/DDBJ whole genome shotgun (WGS) entry which is preliminary data.</text>
</comment>
<protein>
    <recommendedName>
        <fullName evidence="4">50S ribosomal protein L23</fullName>
    </recommendedName>
</protein>
<sequence length="68" mass="7691">TWANAQQIKEAVFALFGVKAINVHTIMTKGEIKRSPKSRQLFKKPNSKKAYVTIEKGKKIDIFESLKG</sequence>
<name>A0A2M7TCF3_UNCKA</name>
<evidence type="ECO:0000256" key="1">
    <source>
        <dbReference type="ARBA" id="ARBA00006700"/>
    </source>
</evidence>
<evidence type="ECO:0000313" key="6">
    <source>
        <dbReference type="Proteomes" id="UP000229915"/>
    </source>
</evidence>
<dbReference type="Pfam" id="PF00276">
    <property type="entry name" value="Ribosomal_L23"/>
    <property type="match status" value="1"/>
</dbReference>
<organism evidence="5 6">
    <name type="scientific">candidate division WWE3 bacterium CG_4_10_14_0_2_um_filter_42_7</name>
    <dbReference type="NCBI Taxonomy" id="1975073"/>
    <lineage>
        <taxon>Bacteria</taxon>
        <taxon>Katanobacteria</taxon>
    </lineage>
</organism>
<gene>
    <name evidence="5" type="primary">rplW</name>
    <name evidence="5" type="ORF">COY33_02310</name>
</gene>
<dbReference type="SUPFAM" id="SSF54189">
    <property type="entry name" value="Ribosomal proteins S24e, L23 and L15e"/>
    <property type="match status" value="1"/>
</dbReference>
<dbReference type="InterPro" id="IPR012678">
    <property type="entry name" value="Ribosomal_uL23/eL15/eS24_sf"/>
</dbReference>
<evidence type="ECO:0000256" key="4">
    <source>
        <dbReference type="ARBA" id="ARBA00035481"/>
    </source>
</evidence>
<accession>A0A2M7TCF3</accession>
<dbReference type="Proteomes" id="UP000229915">
    <property type="component" value="Unassembled WGS sequence"/>
</dbReference>
<feature type="non-terminal residue" evidence="5">
    <location>
        <position position="1"/>
    </location>
</feature>
<keyword evidence="2 5" id="KW-0689">Ribosomal protein</keyword>
<dbReference type="AlphaFoldDB" id="A0A2M7TCF3"/>